<dbReference type="InterPro" id="IPR050452">
    <property type="entry name" value="Metacaspase"/>
</dbReference>
<dbReference type="EMBL" id="KV429039">
    <property type="protein sequence ID" value="KZT72841.1"/>
    <property type="molecule type" value="Genomic_DNA"/>
</dbReference>
<evidence type="ECO:0000256" key="1">
    <source>
        <dbReference type="ARBA" id="ARBA00009005"/>
    </source>
</evidence>
<comment type="similarity">
    <text evidence="1">Belongs to the peptidase C14B family.</text>
</comment>
<feature type="compositionally biased region" description="Polar residues" evidence="2">
    <location>
        <begin position="54"/>
        <end position="65"/>
    </location>
</feature>
<dbReference type="GO" id="GO:0006508">
    <property type="term" value="P:proteolysis"/>
    <property type="evidence" value="ECO:0007669"/>
    <property type="project" value="InterPro"/>
</dbReference>
<organism evidence="4 5">
    <name type="scientific">Daedalea quercina L-15889</name>
    <dbReference type="NCBI Taxonomy" id="1314783"/>
    <lineage>
        <taxon>Eukaryota</taxon>
        <taxon>Fungi</taxon>
        <taxon>Dikarya</taxon>
        <taxon>Basidiomycota</taxon>
        <taxon>Agaricomycotina</taxon>
        <taxon>Agaricomycetes</taxon>
        <taxon>Polyporales</taxon>
        <taxon>Fomitopsis</taxon>
    </lineage>
</organism>
<accession>A0A165T2P8</accession>
<evidence type="ECO:0000259" key="3">
    <source>
        <dbReference type="Pfam" id="PF00656"/>
    </source>
</evidence>
<dbReference type="InterPro" id="IPR011600">
    <property type="entry name" value="Pept_C14_caspase"/>
</dbReference>
<evidence type="ECO:0000256" key="2">
    <source>
        <dbReference type="SAM" id="MobiDB-lite"/>
    </source>
</evidence>
<gene>
    <name evidence="4" type="ORF">DAEQUDRAFT_548798</name>
</gene>
<dbReference type="GO" id="GO:0005737">
    <property type="term" value="C:cytoplasm"/>
    <property type="evidence" value="ECO:0007669"/>
    <property type="project" value="TreeGrafter"/>
</dbReference>
<dbReference type="PANTHER" id="PTHR48104">
    <property type="entry name" value="METACASPASE-4"/>
    <property type="match status" value="1"/>
</dbReference>
<dbReference type="Gene3D" id="3.40.50.1460">
    <property type="match status" value="1"/>
</dbReference>
<reference evidence="4 5" key="1">
    <citation type="journal article" date="2016" name="Mol. Biol. Evol.">
        <title>Comparative Genomics of Early-Diverging Mushroom-Forming Fungi Provides Insights into the Origins of Lignocellulose Decay Capabilities.</title>
        <authorList>
            <person name="Nagy L.G."/>
            <person name="Riley R."/>
            <person name="Tritt A."/>
            <person name="Adam C."/>
            <person name="Daum C."/>
            <person name="Floudas D."/>
            <person name="Sun H."/>
            <person name="Yadav J.S."/>
            <person name="Pangilinan J."/>
            <person name="Larsson K.H."/>
            <person name="Matsuura K."/>
            <person name="Barry K."/>
            <person name="Labutti K."/>
            <person name="Kuo R."/>
            <person name="Ohm R.A."/>
            <person name="Bhattacharya S.S."/>
            <person name="Shirouzu T."/>
            <person name="Yoshinaga Y."/>
            <person name="Martin F.M."/>
            <person name="Grigoriev I.V."/>
            <person name="Hibbett D.S."/>
        </authorList>
    </citation>
    <scope>NUCLEOTIDE SEQUENCE [LARGE SCALE GENOMIC DNA]</scope>
    <source>
        <strain evidence="4 5">L-15889</strain>
    </source>
</reference>
<dbReference type="PANTHER" id="PTHR48104:SF30">
    <property type="entry name" value="METACASPASE-1"/>
    <property type="match status" value="1"/>
</dbReference>
<evidence type="ECO:0000313" key="5">
    <source>
        <dbReference type="Proteomes" id="UP000076727"/>
    </source>
</evidence>
<dbReference type="Proteomes" id="UP000076727">
    <property type="component" value="Unassembled WGS sequence"/>
</dbReference>
<dbReference type="AlphaFoldDB" id="A0A165T2P8"/>
<proteinExistence type="inferred from homology"/>
<dbReference type="GO" id="GO:0004197">
    <property type="term" value="F:cysteine-type endopeptidase activity"/>
    <property type="evidence" value="ECO:0007669"/>
    <property type="project" value="InterPro"/>
</dbReference>
<dbReference type="Pfam" id="PF00656">
    <property type="entry name" value="Peptidase_C14"/>
    <property type="match status" value="1"/>
</dbReference>
<name>A0A165T2P8_9APHY</name>
<dbReference type="OrthoDB" id="3223806at2759"/>
<sequence>MLSVRNLKSAISAACASLRLPSDFSQFLPVFQDSAALRDIPHVHGCPSPDGHKTTSGSVTNNGPSSARPKLSRLSIPSSQGREVKIGGNNVFALVVGIDNYKAPEFPTLRGCRNDVADVVEFLRHTLCVPSPHVHSLMDEEATRSAVIASFDRHLIQNSHITNKSIAVFYFAGHGSFAQVSPSWACFNNTVETICPHDESTLKREGVSVLGIPQPTLHSLLSTLEEKRGCDILGYPSARYSLLHTLTSRKTAILDSCYSGGMSRNLNEDSSVLRTAQPISSLPLLPDLDHDIRSRVPVASRQATLVPLKASFQSGSLDTYTLLAACSQNEGAHEMTDECGNHRGAFTLEFFRMLRKEHRLSYSSIVRHVAGKLRNSHQHPQCGGKGSHRIPFSRLQWVPPSSWSSAVGSWPREVAGILRMVKLICFQSELFFFCHEAYRNWRTATAL</sequence>
<keyword evidence="5" id="KW-1185">Reference proteome</keyword>
<feature type="domain" description="Peptidase C14 caspase" evidence="3">
    <location>
        <begin position="92"/>
        <end position="382"/>
    </location>
</feature>
<protein>
    <recommendedName>
        <fullName evidence="3">Peptidase C14 caspase domain-containing protein</fullName>
    </recommendedName>
</protein>
<evidence type="ECO:0000313" key="4">
    <source>
        <dbReference type="EMBL" id="KZT72841.1"/>
    </source>
</evidence>
<feature type="region of interest" description="Disordered" evidence="2">
    <location>
        <begin position="42"/>
        <end position="72"/>
    </location>
</feature>